<dbReference type="AlphaFoldDB" id="A0A1I7H422"/>
<gene>
    <name evidence="1" type="ORF">SAMN05216339_10442</name>
</gene>
<accession>A0A1I7H422</accession>
<protein>
    <submittedName>
        <fullName evidence="1">Uncharacterized protein</fullName>
    </submittedName>
</protein>
<evidence type="ECO:0000313" key="2">
    <source>
        <dbReference type="Proteomes" id="UP000183926"/>
    </source>
</evidence>
<evidence type="ECO:0000313" key="1">
    <source>
        <dbReference type="EMBL" id="SFU55459.1"/>
    </source>
</evidence>
<dbReference type="EMBL" id="FPBL01000004">
    <property type="protein sequence ID" value="SFU55459.1"/>
    <property type="molecule type" value="Genomic_DNA"/>
</dbReference>
<proteinExistence type="predicted"/>
<dbReference type="Proteomes" id="UP000183926">
    <property type="component" value="Unassembled WGS sequence"/>
</dbReference>
<sequence>MLYLYIRNIEYIYEFYMWMKQTKDSEDCW</sequence>
<reference evidence="1 2" key="1">
    <citation type="submission" date="2016-10" db="EMBL/GenBank/DDBJ databases">
        <authorList>
            <person name="de Groot N.N."/>
        </authorList>
    </citation>
    <scope>NUCLEOTIDE SEQUENCE [LARGE SCALE GENOMIC DNA]</scope>
    <source>
        <strain evidence="1 2">Nm24</strain>
    </source>
</reference>
<organism evidence="1 2">
    <name type="scientific">Nitrosomonas eutropha</name>
    <dbReference type="NCBI Taxonomy" id="916"/>
    <lineage>
        <taxon>Bacteria</taxon>
        <taxon>Pseudomonadati</taxon>
        <taxon>Pseudomonadota</taxon>
        <taxon>Betaproteobacteria</taxon>
        <taxon>Nitrosomonadales</taxon>
        <taxon>Nitrosomonadaceae</taxon>
        <taxon>Nitrosomonas</taxon>
    </lineage>
</organism>
<name>A0A1I7H422_9PROT</name>